<dbReference type="AlphaFoldDB" id="A0A9P5PLH4"/>
<evidence type="ECO:0000313" key="2">
    <source>
        <dbReference type="EMBL" id="KAF9066053.1"/>
    </source>
</evidence>
<organism evidence="2 3">
    <name type="scientific">Rhodocollybia butyracea</name>
    <dbReference type="NCBI Taxonomy" id="206335"/>
    <lineage>
        <taxon>Eukaryota</taxon>
        <taxon>Fungi</taxon>
        <taxon>Dikarya</taxon>
        <taxon>Basidiomycota</taxon>
        <taxon>Agaricomycotina</taxon>
        <taxon>Agaricomycetes</taxon>
        <taxon>Agaricomycetidae</taxon>
        <taxon>Agaricales</taxon>
        <taxon>Marasmiineae</taxon>
        <taxon>Omphalotaceae</taxon>
        <taxon>Rhodocollybia</taxon>
    </lineage>
</organism>
<evidence type="ECO:0000259" key="1">
    <source>
        <dbReference type="PROSITE" id="PS50181"/>
    </source>
</evidence>
<evidence type="ECO:0000313" key="3">
    <source>
        <dbReference type="Proteomes" id="UP000772434"/>
    </source>
</evidence>
<name>A0A9P5PLH4_9AGAR</name>
<dbReference type="PROSITE" id="PS50181">
    <property type="entry name" value="FBOX"/>
    <property type="match status" value="1"/>
</dbReference>
<dbReference type="InterPro" id="IPR001810">
    <property type="entry name" value="F-box_dom"/>
</dbReference>
<dbReference type="EMBL" id="JADNRY010000093">
    <property type="protein sequence ID" value="KAF9066053.1"/>
    <property type="molecule type" value="Genomic_DNA"/>
</dbReference>
<protein>
    <recommendedName>
        <fullName evidence="1">F-box domain-containing protein</fullName>
    </recommendedName>
</protein>
<keyword evidence="3" id="KW-1185">Reference proteome</keyword>
<sequence>MANASEEANDLLSIPPEIIQHILVFCLPKDLAAFSKACRLTRELIYGSEDQHIWREIFLNLYDDPRKSLITGESSFSVNWKNELQRRTEAESVARRAPDVEPHEHVSERLRALETFISAVQQALPAAKADENAEPEPSLNLQWLDKLLKDSRMLSSAPLLTEIHLHSRLRAYISLTHELSTDEGRITVRRIQSRCFVYDIRNYKAANDWGAFMTDGSVNWQHIDHLAVVVLTNLRELPVERETIATKPPLGLLNTRPLSAPGPYFESDWAGVEGTWRRYVCFMDYRDLFAFNFSPVANGPRNPLFFHDSRFREATRLIEVKLHLVSKSELVFHEPPRYGNVNPRYPMLCFSGTSCGANGHEAKVEGHVRIGIDGSIRWTFYDLMQGSVHNNSTLWCSQGVQLGGIASAAGIVGSWSTSVHDQGDPVGPFWLWKVSQIHADPSDLMDFT</sequence>
<reference evidence="2" key="1">
    <citation type="submission" date="2020-11" db="EMBL/GenBank/DDBJ databases">
        <authorList>
            <consortium name="DOE Joint Genome Institute"/>
            <person name="Ahrendt S."/>
            <person name="Riley R."/>
            <person name="Andreopoulos W."/>
            <person name="Labutti K."/>
            <person name="Pangilinan J."/>
            <person name="Ruiz-Duenas F.J."/>
            <person name="Barrasa J.M."/>
            <person name="Sanchez-Garcia M."/>
            <person name="Camarero S."/>
            <person name="Miyauchi S."/>
            <person name="Serrano A."/>
            <person name="Linde D."/>
            <person name="Babiker R."/>
            <person name="Drula E."/>
            <person name="Ayuso-Fernandez I."/>
            <person name="Pacheco R."/>
            <person name="Padilla G."/>
            <person name="Ferreira P."/>
            <person name="Barriuso J."/>
            <person name="Kellner H."/>
            <person name="Castanera R."/>
            <person name="Alfaro M."/>
            <person name="Ramirez L."/>
            <person name="Pisabarro A.G."/>
            <person name="Kuo A."/>
            <person name="Tritt A."/>
            <person name="Lipzen A."/>
            <person name="He G."/>
            <person name="Yan M."/>
            <person name="Ng V."/>
            <person name="Cullen D."/>
            <person name="Martin F."/>
            <person name="Rosso M.-N."/>
            <person name="Henrissat B."/>
            <person name="Hibbett D."/>
            <person name="Martinez A.T."/>
            <person name="Grigoriev I.V."/>
        </authorList>
    </citation>
    <scope>NUCLEOTIDE SEQUENCE</scope>
    <source>
        <strain evidence="2">AH 40177</strain>
    </source>
</reference>
<dbReference type="SUPFAM" id="SSF81383">
    <property type="entry name" value="F-box domain"/>
    <property type="match status" value="1"/>
</dbReference>
<dbReference type="InterPro" id="IPR036047">
    <property type="entry name" value="F-box-like_dom_sf"/>
</dbReference>
<dbReference type="Proteomes" id="UP000772434">
    <property type="component" value="Unassembled WGS sequence"/>
</dbReference>
<dbReference type="Pfam" id="PF12937">
    <property type="entry name" value="F-box-like"/>
    <property type="match status" value="1"/>
</dbReference>
<dbReference type="OrthoDB" id="3226064at2759"/>
<proteinExistence type="predicted"/>
<dbReference type="Gene3D" id="1.20.1280.50">
    <property type="match status" value="1"/>
</dbReference>
<feature type="domain" description="F-box" evidence="1">
    <location>
        <begin position="8"/>
        <end position="57"/>
    </location>
</feature>
<accession>A0A9P5PLH4</accession>
<comment type="caution">
    <text evidence="2">The sequence shown here is derived from an EMBL/GenBank/DDBJ whole genome shotgun (WGS) entry which is preliminary data.</text>
</comment>
<gene>
    <name evidence="2" type="ORF">BDP27DRAFT_1424201</name>
</gene>